<accession>A0A7U9XVC4</accession>
<gene>
    <name evidence="4 6" type="primary">msrA</name>
    <name evidence="6" type="ORF">MPAN_008730</name>
</gene>
<dbReference type="NCBIfam" id="TIGR00401">
    <property type="entry name" value="msrA"/>
    <property type="match status" value="1"/>
</dbReference>
<sequence>MKSIVLAGGCFWGVEAYFDQLKGISETSVGYVDGDKKNPTYHEVCNGLASHAEACKVIYDENVISLEGVLEHFFRIMNPFSLNKQGNDYGNQYRSGIYLDDMSEKPLVEAYMKSYFGKNYDRVVVKVKENKDYALAEDNHQKYLKKNPFGYCHVNLGLAKRDEKK</sequence>
<dbReference type="HAMAP" id="MF_01401">
    <property type="entry name" value="MsrA"/>
    <property type="match status" value="1"/>
</dbReference>
<protein>
    <recommendedName>
        <fullName evidence="4">Peptide methionine sulfoxide reductase MsrA</fullName>
        <shortName evidence="4">Protein-methionine-S-oxide reductase</shortName>
        <ecNumber evidence="4">1.8.4.11</ecNumber>
    </recommendedName>
    <alternativeName>
        <fullName evidence="4">Peptide-methionine (S)-S-oxide reductase</fullName>
        <shortName evidence="4">Peptide Met(O) reductase</shortName>
    </alternativeName>
</protein>
<comment type="catalytic activity">
    <reaction evidence="3 4">
        <text>[thioredoxin]-disulfide + L-methionine + H2O = L-methionine (S)-S-oxide + [thioredoxin]-dithiol</text>
        <dbReference type="Rhea" id="RHEA:19993"/>
        <dbReference type="Rhea" id="RHEA-COMP:10698"/>
        <dbReference type="Rhea" id="RHEA-COMP:10700"/>
        <dbReference type="ChEBI" id="CHEBI:15377"/>
        <dbReference type="ChEBI" id="CHEBI:29950"/>
        <dbReference type="ChEBI" id="CHEBI:50058"/>
        <dbReference type="ChEBI" id="CHEBI:57844"/>
        <dbReference type="ChEBI" id="CHEBI:58772"/>
        <dbReference type="EC" id="1.8.4.11"/>
    </reaction>
</comment>
<dbReference type="Proteomes" id="UP000620133">
    <property type="component" value="Chromosome"/>
</dbReference>
<comment type="catalytic activity">
    <reaction evidence="2 4">
        <text>L-methionyl-[protein] + [thioredoxin]-disulfide + H2O = L-methionyl-(S)-S-oxide-[protein] + [thioredoxin]-dithiol</text>
        <dbReference type="Rhea" id="RHEA:14217"/>
        <dbReference type="Rhea" id="RHEA-COMP:10698"/>
        <dbReference type="Rhea" id="RHEA-COMP:10700"/>
        <dbReference type="Rhea" id="RHEA-COMP:12313"/>
        <dbReference type="Rhea" id="RHEA-COMP:12315"/>
        <dbReference type="ChEBI" id="CHEBI:15377"/>
        <dbReference type="ChEBI" id="CHEBI:16044"/>
        <dbReference type="ChEBI" id="CHEBI:29950"/>
        <dbReference type="ChEBI" id="CHEBI:44120"/>
        <dbReference type="ChEBI" id="CHEBI:50058"/>
        <dbReference type="EC" id="1.8.4.11"/>
    </reaction>
</comment>
<keyword evidence="7" id="KW-1185">Reference proteome</keyword>
<feature type="domain" description="Peptide methionine sulphoxide reductase MsrA" evidence="5">
    <location>
        <begin position="4"/>
        <end position="153"/>
    </location>
</feature>
<reference evidence="6" key="1">
    <citation type="submission" date="2021-01" db="EMBL/GenBank/DDBJ databases">
        <title>Draft genome sequence of Acholeplasmataceae bacterium strain Mahy22.</title>
        <authorList>
            <person name="Watanabe M."/>
            <person name="Kojima H."/>
            <person name="Fukui M."/>
        </authorList>
    </citation>
    <scope>NUCLEOTIDE SEQUENCE</scope>
    <source>
        <strain evidence="6">Mahy22</strain>
    </source>
</reference>
<dbReference type="EMBL" id="AP024412">
    <property type="protein sequence ID" value="BCR35980.1"/>
    <property type="molecule type" value="Genomic_DNA"/>
</dbReference>
<dbReference type="GO" id="GO:0034599">
    <property type="term" value="P:cellular response to oxidative stress"/>
    <property type="evidence" value="ECO:0007669"/>
    <property type="project" value="TreeGrafter"/>
</dbReference>
<organism evidence="6 7">
    <name type="scientific">Mariniplasma anaerobium</name>
    <dbReference type="NCBI Taxonomy" id="2735436"/>
    <lineage>
        <taxon>Bacteria</taxon>
        <taxon>Bacillati</taxon>
        <taxon>Mycoplasmatota</taxon>
        <taxon>Mollicutes</taxon>
        <taxon>Acholeplasmatales</taxon>
        <taxon>Acholeplasmataceae</taxon>
        <taxon>Mariniplasma</taxon>
    </lineage>
</organism>
<evidence type="ECO:0000313" key="6">
    <source>
        <dbReference type="EMBL" id="BCR35980.1"/>
    </source>
</evidence>
<dbReference type="SUPFAM" id="SSF55068">
    <property type="entry name" value="Peptide methionine sulfoxide reductase"/>
    <property type="match status" value="1"/>
</dbReference>
<dbReference type="InterPro" id="IPR002569">
    <property type="entry name" value="Met_Sox_Rdtase_MsrA_dom"/>
</dbReference>
<dbReference type="Pfam" id="PF01625">
    <property type="entry name" value="PMSR"/>
    <property type="match status" value="1"/>
</dbReference>
<dbReference type="PANTHER" id="PTHR42799">
    <property type="entry name" value="MITOCHONDRIAL PEPTIDE METHIONINE SULFOXIDE REDUCTASE"/>
    <property type="match status" value="1"/>
</dbReference>
<dbReference type="PANTHER" id="PTHR42799:SF2">
    <property type="entry name" value="MITOCHONDRIAL PEPTIDE METHIONINE SULFOXIDE REDUCTASE"/>
    <property type="match status" value="1"/>
</dbReference>
<dbReference type="InterPro" id="IPR036509">
    <property type="entry name" value="Met_Sox_Rdtase_MsrA_sf"/>
</dbReference>
<comment type="function">
    <text evidence="4">Has an important function as a repair enzyme for proteins that have been inactivated by oxidation. Catalyzes the reversible oxidation-reduction of methionine sulfoxide in proteins to methionine.</text>
</comment>
<evidence type="ECO:0000256" key="3">
    <source>
        <dbReference type="ARBA" id="ARBA00048782"/>
    </source>
</evidence>
<dbReference type="KEGG" id="manr:MPAN_008730"/>
<dbReference type="AlphaFoldDB" id="A0A7U9XVC4"/>
<evidence type="ECO:0000313" key="7">
    <source>
        <dbReference type="Proteomes" id="UP000620133"/>
    </source>
</evidence>
<dbReference type="InterPro" id="IPR050162">
    <property type="entry name" value="MsrA_MetSO_reductase"/>
</dbReference>
<name>A0A7U9XVC4_9MOLU</name>
<dbReference type="Gene3D" id="3.30.1060.10">
    <property type="entry name" value="Peptide methionine sulphoxide reductase MsrA"/>
    <property type="match status" value="1"/>
</dbReference>
<dbReference type="EC" id="1.8.4.11" evidence="4"/>
<dbReference type="GO" id="GO:0005737">
    <property type="term" value="C:cytoplasm"/>
    <property type="evidence" value="ECO:0007669"/>
    <property type="project" value="TreeGrafter"/>
</dbReference>
<feature type="active site" evidence="4">
    <location>
        <position position="10"/>
    </location>
</feature>
<evidence type="ECO:0000256" key="1">
    <source>
        <dbReference type="ARBA" id="ARBA00023002"/>
    </source>
</evidence>
<dbReference type="RefSeq" id="WP_176239823.1">
    <property type="nucleotide sequence ID" value="NZ_AP024412.1"/>
</dbReference>
<evidence type="ECO:0000256" key="2">
    <source>
        <dbReference type="ARBA" id="ARBA00047806"/>
    </source>
</evidence>
<comment type="similarity">
    <text evidence="4">Belongs to the MsrA Met sulfoxide reductase family.</text>
</comment>
<evidence type="ECO:0000256" key="4">
    <source>
        <dbReference type="HAMAP-Rule" id="MF_01401"/>
    </source>
</evidence>
<keyword evidence="1 4" id="KW-0560">Oxidoreductase</keyword>
<evidence type="ECO:0000259" key="5">
    <source>
        <dbReference type="Pfam" id="PF01625"/>
    </source>
</evidence>
<dbReference type="GO" id="GO:0008113">
    <property type="term" value="F:peptide-methionine (S)-S-oxide reductase activity"/>
    <property type="evidence" value="ECO:0007669"/>
    <property type="project" value="UniProtKB-UniRule"/>
</dbReference>
<proteinExistence type="inferred from homology"/>